<comment type="similarity">
    <text evidence="1 10">Belongs to the class-I aminoacyl-tRNA synthetase family.</text>
</comment>
<dbReference type="Pfam" id="PF00750">
    <property type="entry name" value="tRNA-synt_1d"/>
    <property type="match status" value="1"/>
</dbReference>
<evidence type="ECO:0000256" key="6">
    <source>
        <dbReference type="ARBA" id="ARBA00022917"/>
    </source>
</evidence>
<dbReference type="VEuPathDB" id="FungiDB:BD410DRAFT_776822"/>
<keyword evidence="11" id="KW-0175">Coiled coil</keyword>
<keyword evidence="14" id="KW-1185">Reference proteome</keyword>
<dbReference type="GO" id="GO:0032543">
    <property type="term" value="P:mitochondrial translation"/>
    <property type="evidence" value="ECO:0007669"/>
    <property type="project" value="TreeGrafter"/>
</dbReference>
<gene>
    <name evidence="13" type="ORF">BD410DRAFT_776822</name>
</gene>
<dbReference type="GO" id="GO:0006420">
    <property type="term" value="P:arginyl-tRNA aminoacylation"/>
    <property type="evidence" value="ECO:0007669"/>
    <property type="project" value="InterPro"/>
</dbReference>
<dbReference type="Gene3D" id="1.10.730.10">
    <property type="entry name" value="Isoleucyl-tRNA Synthetase, Domain 1"/>
    <property type="match status" value="1"/>
</dbReference>
<dbReference type="Proteomes" id="UP000294933">
    <property type="component" value="Unassembled WGS sequence"/>
</dbReference>
<dbReference type="PANTHER" id="PTHR11956">
    <property type="entry name" value="ARGINYL-TRNA SYNTHETASE"/>
    <property type="match status" value="1"/>
</dbReference>
<evidence type="ECO:0000256" key="10">
    <source>
        <dbReference type="RuleBase" id="RU363038"/>
    </source>
</evidence>
<accession>A0A4Y7PQ90</accession>
<dbReference type="InterPro" id="IPR001412">
    <property type="entry name" value="aa-tRNA-synth_I_CS"/>
</dbReference>
<dbReference type="InterPro" id="IPR035684">
    <property type="entry name" value="ArgRS_core"/>
</dbReference>
<dbReference type="OrthoDB" id="68056at2759"/>
<dbReference type="PRINTS" id="PR01038">
    <property type="entry name" value="TRNASYNTHARG"/>
</dbReference>
<dbReference type="PROSITE" id="PS00178">
    <property type="entry name" value="AA_TRNA_LIGASE_I"/>
    <property type="match status" value="1"/>
</dbReference>
<dbReference type="InterPro" id="IPR001278">
    <property type="entry name" value="Arg-tRNA-ligase"/>
</dbReference>
<dbReference type="Pfam" id="PF05746">
    <property type="entry name" value="DALR_1"/>
    <property type="match status" value="1"/>
</dbReference>
<evidence type="ECO:0000259" key="12">
    <source>
        <dbReference type="SMART" id="SM00836"/>
    </source>
</evidence>
<dbReference type="PANTHER" id="PTHR11956:SF11">
    <property type="entry name" value="ARGININE--TRNA LIGASE, MITOCHONDRIAL-RELATED"/>
    <property type="match status" value="1"/>
</dbReference>
<dbReference type="STRING" id="50990.A0A4Y7PQ90"/>
<protein>
    <recommendedName>
        <fullName evidence="2">arginine--tRNA ligase</fullName>
        <ecNumber evidence="2">6.1.1.19</ecNumber>
    </recommendedName>
    <alternativeName>
        <fullName evidence="8">Arginyl-tRNA synthetase</fullName>
    </alternativeName>
</protein>
<dbReference type="SUPFAM" id="SSF52374">
    <property type="entry name" value="Nucleotidylyl transferase"/>
    <property type="match status" value="1"/>
</dbReference>
<evidence type="ECO:0000256" key="5">
    <source>
        <dbReference type="ARBA" id="ARBA00022840"/>
    </source>
</evidence>
<dbReference type="CDD" id="cd07956">
    <property type="entry name" value="Anticodon_Ia_Arg"/>
    <property type="match status" value="1"/>
</dbReference>
<dbReference type="InterPro" id="IPR009080">
    <property type="entry name" value="tRNAsynth_Ia_anticodon-bd"/>
</dbReference>
<keyword evidence="7 10" id="KW-0030">Aminoacyl-tRNA synthetase</keyword>
<evidence type="ECO:0000313" key="14">
    <source>
        <dbReference type="Proteomes" id="UP000294933"/>
    </source>
</evidence>
<proteinExistence type="inferred from homology"/>
<evidence type="ECO:0000256" key="11">
    <source>
        <dbReference type="SAM" id="Coils"/>
    </source>
</evidence>
<name>A0A4Y7PQ90_9AGAM</name>
<dbReference type="InterPro" id="IPR014729">
    <property type="entry name" value="Rossmann-like_a/b/a_fold"/>
</dbReference>
<dbReference type="GO" id="GO:0005524">
    <property type="term" value="F:ATP binding"/>
    <property type="evidence" value="ECO:0007669"/>
    <property type="project" value="UniProtKB-KW"/>
</dbReference>
<evidence type="ECO:0000256" key="4">
    <source>
        <dbReference type="ARBA" id="ARBA00022741"/>
    </source>
</evidence>
<keyword evidence="3 10" id="KW-0436">Ligase</keyword>
<dbReference type="InterPro" id="IPR008909">
    <property type="entry name" value="DALR_anticod-bd"/>
</dbReference>
<evidence type="ECO:0000256" key="1">
    <source>
        <dbReference type="ARBA" id="ARBA00005594"/>
    </source>
</evidence>
<keyword evidence="5 10" id="KW-0067">ATP-binding</keyword>
<dbReference type="FunFam" id="1.10.730.10:FF:000006">
    <property type="entry name" value="Arginyl-tRNA synthetase 2, mitochondrial"/>
    <property type="match status" value="1"/>
</dbReference>
<dbReference type="AlphaFoldDB" id="A0A4Y7PQ90"/>
<feature type="coiled-coil region" evidence="11">
    <location>
        <begin position="424"/>
        <end position="455"/>
    </location>
</feature>
<reference evidence="13 14" key="1">
    <citation type="submission" date="2018-06" db="EMBL/GenBank/DDBJ databases">
        <title>A transcriptomic atlas of mushroom development highlights an independent origin of complex multicellularity.</title>
        <authorList>
            <consortium name="DOE Joint Genome Institute"/>
            <person name="Krizsan K."/>
            <person name="Almasi E."/>
            <person name="Merenyi Z."/>
            <person name="Sahu N."/>
            <person name="Viragh M."/>
            <person name="Koszo T."/>
            <person name="Mondo S."/>
            <person name="Kiss B."/>
            <person name="Balint B."/>
            <person name="Kues U."/>
            <person name="Barry K."/>
            <person name="Hegedus J.C."/>
            <person name="Henrissat B."/>
            <person name="Johnson J."/>
            <person name="Lipzen A."/>
            <person name="Ohm R."/>
            <person name="Nagy I."/>
            <person name="Pangilinan J."/>
            <person name="Yan J."/>
            <person name="Xiong Y."/>
            <person name="Grigoriev I.V."/>
            <person name="Hibbett D.S."/>
            <person name="Nagy L.G."/>
        </authorList>
    </citation>
    <scope>NUCLEOTIDE SEQUENCE [LARGE SCALE GENOMIC DNA]</scope>
    <source>
        <strain evidence="13 14">SZMC22713</strain>
    </source>
</reference>
<comment type="catalytic activity">
    <reaction evidence="9">
        <text>tRNA(Arg) + L-arginine + ATP = L-arginyl-tRNA(Arg) + AMP + diphosphate</text>
        <dbReference type="Rhea" id="RHEA:20301"/>
        <dbReference type="Rhea" id="RHEA-COMP:9658"/>
        <dbReference type="Rhea" id="RHEA-COMP:9673"/>
        <dbReference type="ChEBI" id="CHEBI:30616"/>
        <dbReference type="ChEBI" id="CHEBI:32682"/>
        <dbReference type="ChEBI" id="CHEBI:33019"/>
        <dbReference type="ChEBI" id="CHEBI:78442"/>
        <dbReference type="ChEBI" id="CHEBI:78513"/>
        <dbReference type="ChEBI" id="CHEBI:456215"/>
        <dbReference type="EC" id="6.1.1.19"/>
    </reaction>
</comment>
<evidence type="ECO:0000256" key="3">
    <source>
        <dbReference type="ARBA" id="ARBA00022598"/>
    </source>
</evidence>
<evidence type="ECO:0000256" key="2">
    <source>
        <dbReference type="ARBA" id="ARBA00012837"/>
    </source>
</evidence>
<dbReference type="Gene3D" id="3.30.1360.70">
    <property type="entry name" value="Arginyl tRNA synthetase N-terminal domain"/>
    <property type="match status" value="1"/>
</dbReference>
<organism evidence="13 14">
    <name type="scientific">Rickenella mellea</name>
    <dbReference type="NCBI Taxonomy" id="50990"/>
    <lineage>
        <taxon>Eukaryota</taxon>
        <taxon>Fungi</taxon>
        <taxon>Dikarya</taxon>
        <taxon>Basidiomycota</taxon>
        <taxon>Agaricomycotina</taxon>
        <taxon>Agaricomycetes</taxon>
        <taxon>Hymenochaetales</taxon>
        <taxon>Rickenellaceae</taxon>
        <taxon>Rickenella</taxon>
    </lineage>
</organism>
<dbReference type="EC" id="6.1.1.19" evidence="2"/>
<evidence type="ECO:0000256" key="7">
    <source>
        <dbReference type="ARBA" id="ARBA00023146"/>
    </source>
</evidence>
<evidence type="ECO:0000256" key="9">
    <source>
        <dbReference type="ARBA" id="ARBA00049339"/>
    </source>
</evidence>
<dbReference type="SMART" id="SM00836">
    <property type="entry name" value="DALR_1"/>
    <property type="match status" value="1"/>
</dbReference>
<dbReference type="GO" id="GO:0004814">
    <property type="term" value="F:arginine-tRNA ligase activity"/>
    <property type="evidence" value="ECO:0007669"/>
    <property type="project" value="UniProtKB-EC"/>
</dbReference>
<evidence type="ECO:0000256" key="8">
    <source>
        <dbReference type="ARBA" id="ARBA00033033"/>
    </source>
</evidence>
<sequence length="631" mass="71206">MTSPELPRAVFDLFKEAVAKHISRSFSISIEVAFAGVDIGKRGHDFTIAVPRFRLKQAPVELVSKAVDEASFVSDEYLEEIIADGTFLHYYCRTTTLTRLVLEQVYDLSTPSPSIPSGRYGTNNSGAGKKVVIEFGSPNIAKPFHLGHLRSTLLGTFLSNLFVANGWQVVRMNYLGDWGKQFGLLAVGFDRYGSEEALSQNAIMHLFNVYVAINQDHTAEKAAGERSPTDILARNFFQKMEHGDPSALALWQRFRDLSIRKYEDVYQRLNVRYDVYGEESRVDRKRIKTVIEDLRAQGLLTSKTEADLKRGKVVRNPQKDFPVSSTGSNQLGLAVDLEKWDLGKPVVEKDDGTSIYITRDVAEAMQRFDEYHFDKMIYVVGDQQTFYMAQVFKILSLLNFPAADRLEHVSFGKVERMSTRDGEVKFLEEILDEAKEAMRTQMESNAEKLSRIEDKNYTADQVGMTCVKIQDMQAKNGSLGPKVFVFLGYMGMYKFNAKSMTSFEGNTGAYLQYAHVRLCSIERKVAPDVVLPPSPSLINTSLLVEPKAREIVFLIATYPEVVKASFKNYEPSTIVGFCFNLSHLISSAWETLVVKDQEIELAKARLFLFVCARKVLATAMRLLSLIPLEKM</sequence>
<keyword evidence="4 10" id="KW-0547">Nucleotide-binding</keyword>
<dbReference type="InterPro" id="IPR036695">
    <property type="entry name" value="Arg-tRNA-synth_N_sf"/>
</dbReference>
<dbReference type="SUPFAM" id="SSF47323">
    <property type="entry name" value="Anticodon-binding domain of a subclass of class I aminoacyl-tRNA synthetases"/>
    <property type="match status" value="1"/>
</dbReference>
<feature type="domain" description="DALR anticodon binding" evidence="12">
    <location>
        <begin position="511"/>
        <end position="631"/>
    </location>
</feature>
<evidence type="ECO:0000313" key="13">
    <source>
        <dbReference type="EMBL" id="TDL16729.1"/>
    </source>
</evidence>
<dbReference type="GO" id="GO:0005739">
    <property type="term" value="C:mitochondrion"/>
    <property type="evidence" value="ECO:0007669"/>
    <property type="project" value="TreeGrafter"/>
</dbReference>
<dbReference type="EMBL" id="ML170236">
    <property type="protein sequence ID" value="TDL16729.1"/>
    <property type="molecule type" value="Genomic_DNA"/>
</dbReference>
<dbReference type="FunFam" id="3.40.50.620:FF:000058">
    <property type="entry name" value="Mitochondrial arginyl-tRNA synthetase"/>
    <property type="match status" value="1"/>
</dbReference>
<dbReference type="Gene3D" id="3.40.50.620">
    <property type="entry name" value="HUPs"/>
    <property type="match status" value="1"/>
</dbReference>
<keyword evidence="6 10" id="KW-0648">Protein biosynthesis</keyword>